<evidence type="ECO:0000256" key="2">
    <source>
        <dbReference type="ARBA" id="ARBA00023134"/>
    </source>
</evidence>
<evidence type="ECO:0000256" key="4">
    <source>
        <dbReference type="SAM" id="MobiDB-lite"/>
    </source>
</evidence>
<dbReference type="SUPFAM" id="SSF52540">
    <property type="entry name" value="P-loop containing nucleoside triphosphate hydrolases"/>
    <property type="match status" value="1"/>
</dbReference>
<name>A0A8H5YP57_9HYPO</name>
<dbReference type="InterPro" id="IPR022812">
    <property type="entry name" value="Dynamin"/>
</dbReference>
<dbReference type="Pfam" id="PF00350">
    <property type="entry name" value="Dynamin_N"/>
    <property type="match status" value="1"/>
</dbReference>
<organism evidence="7 8">
    <name type="scientific">Fusarium mundagurra</name>
    <dbReference type="NCBI Taxonomy" id="1567541"/>
    <lineage>
        <taxon>Eukaryota</taxon>
        <taxon>Fungi</taxon>
        <taxon>Dikarya</taxon>
        <taxon>Ascomycota</taxon>
        <taxon>Pezizomycotina</taxon>
        <taxon>Sordariomycetes</taxon>
        <taxon>Hypocreomycetidae</taxon>
        <taxon>Hypocreales</taxon>
        <taxon>Nectriaceae</taxon>
        <taxon>Fusarium</taxon>
        <taxon>Fusarium fujikuroi species complex</taxon>
    </lineage>
</organism>
<dbReference type="InterPro" id="IPR030381">
    <property type="entry name" value="G_DYNAMIN_dom"/>
</dbReference>
<dbReference type="PRINTS" id="PR00195">
    <property type="entry name" value="DYNAMIN"/>
</dbReference>
<accession>A0A8H5YP57</accession>
<comment type="caution">
    <text evidence="7">The sequence shown here is derived from an EMBL/GenBank/DDBJ whole genome shotgun (WGS) entry which is preliminary data.</text>
</comment>
<keyword evidence="2" id="KW-0342">GTP-binding</keyword>
<protein>
    <submittedName>
        <fullName evidence="7">Dynamin family</fullName>
    </submittedName>
</protein>
<dbReference type="Pfam" id="PF01031">
    <property type="entry name" value="Dynamin_M"/>
    <property type="match status" value="1"/>
</dbReference>
<dbReference type="GO" id="GO:0016020">
    <property type="term" value="C:membrane"/>
    <property type="evidence" value="ECO:0007669"/>
    <property type="project" value="TreeGrafter"/>
</dbReference>
<dbReference type="AlphaFoldDB" id="A0A8H5YP57"/>
<dbReference type="SMART" id="SM00053">
    <property type="entry name" value="DYNc"/>
    <property type="match status" value="1"/>
</dbReference>
<dbReference type="GO" id="GO:0006897">
    <property type="term" value="P:endocytosis"/>
    <property type="evidence" value="ECO:0007669"/>
    <property type="project" value="TreeGrafter"/>
</dbReference>
<feature type="domain" description="GED" evidence="5">
    <location>
        <begin position="662"/>
        <end position="747"/>
    </location>
</feature>
<evidence type="ECO:0000313" key="8">
    <source>
        <dbReference type="Proteomes" id="UP000544331"/>
    </source>
</evidence>
<dbReference type="Gene3D" id="3.40.50.300">
    <property type="entry name" value="P-loop containing nucleotide triphosphate hydrolases"/>
    <property type="match status" value="1"/>
</dbReference>
<dbReference type="CDD" id="cd08771">
    <property type="entry name" value="DLP_1"/>
    <property type="match status" value="1"/>
</dbReference>
<sequence length="747" mass="86142">MARPSAQPGTRITNGDNRRDNGLQVHQDRTATLLDANDASERQMIEVIDRLRDLGVERHNPLPQVVVCGAQSAGKSSVLEAITEIPFPRSIQMCTRYVTMVTLAYNQSESTTITILPGSSRSADDKARLRSFNEIIYENEPKARLKTLMEKAHAEILPGKPDGDEVTDDILSIRIVGPRKRALQMIDLPGLIEYHHEGTKIVSRIEGMVNKYMAMPQSIILAIVAADNDLNNAKILNWCDKHDSTRERTVPIITKPDRLQRDETYTLIQIVQGRDDKFNKFNWHVLRNRATEGTTEHVSAEERNRDENEFFRAEPWNELDATSYGIEQLKHKLREKYFAAAKRELPAMKLNIDRLLQQEKYASLSDDLKEDDLRRIFKLAIDRLKFTAVEHAGGDYKYETSQFPDDSPINLRSRIREQDERFCEELTNEDPSWMSPLDSYVQLSSQGILPSQPLGLSRPSESMGSSNHVDRNDRISAVGEKLDKTRGTELSRHYNPQTIGKLFWNMSNRWEEIAKHYVENVYACCKMYFNTVIKLQFARTEGNIRGANGDEIDGFPNVACVAKNYMSNYIIPRLQQARRNANLELWQLEQDRRDHTKNHDKRFLVSQKDHRTSTQFKNTIEMKRSQLSVGKTTVADAHTIDMENLAEQMEPSSLLDYRNKKAKEFLHDAEAHYQIVRDTYIMNVLTQVQERHFLRNIVTLIPDDLCVAEIQDLVKEDDEAGRKKLELRQERSNLEEARNVLEVWSED</sequence>
<evidence type="ECO:0000259" key="6">
    <source>
        <dbReference type="PROSITE" id="PS51718"/>
    </source>
</evidence>
<dbReference type="Proteomes" id="UP000544331">
    <property type="component" value="Unassembled WGS sequence"/>
</dbReference>
<dbReference type="GO" id="GO:0048312">
    <property type="term" value="P:intracellular distribution of mitochondria"/>
    <property type="evidence" value="ECO:0007669"/>
    <property type="project" value="TreeGrafter"/>
</dbReference>
<dbReference type="InterPro" id="IPR000375">
    <property type="entry name" value="Dynamin_stalk"/>
</dbReference>
<dbReference type="GO" id="GO:0005525">
    <property type="term" value="F:GTP binding"/>
    <property type="evidence" value="ECO:0007669"/>
    <property type="project" value="InterPro"/>
</dbReference>
<dbReference type="InterPro" id="IPR027417">
    <property type="entry name" value="P-loop_NTPase"/>
</dbReference>
<evidence type="ECO:0000256" key="3">
    <source>
        <dbReference type="SAM" id="Coils"/>
    </source>
</evidence>
<dbReference type="OrthoDB" id="415706at2759"/>
<dbReference type="EMBL" id="JAAOAN010000206">
    <property type="protein sequence ID" value="KAF5716285.1"/>
    <property type="molecule type" value="Genomic_DNA"/>
</dbReference>
<dbReference type="GO" id="GO:0005874">
    <property type="term" value="C:microtubule"/>
    <property type="evidence" value="ECO:0007669"/>
    <property type="project" value="TreeGrafter"/>
</dbReference>
<dbReference type="PANTHER" id="PTHR11566">
    <property type="entry name" value="DYNAMIN"/>
    <property type="match status" value="1"/>
</dbReference>
<dbReference type="PANTHER" id="PTHR11566:SF21">
    <property type="entry name" value="DYNAMIN RELATED PROTEIN 1, ISOFORM A"/>
    <property type="match status" value="1"/>
</dbReference>
<dbReference type="PROSITE" id="PS51718">
    <property type="entry name" value="G_DYNAMIN_2"/>
    <property type="match status" value="1"/>
</dbReference>
<proteinExistence type="predicted"/>
<reference evidence="7 8" key="1">
    <citation type="submission" date="2020-05" db="EMBL/GenBank/DDBJ databases">
        <title>Identification and distribution of gene clusters putatively required for synthesis of sphingolipid metabolism inhibitors in phylogenetically diverse species of the filamentous fungus Fusarium.</title>
        <authorList>
            <person name="Kim H.-S."/>
            <person name="Busman M."/>
            <person name="Brown D.W."/>
            <person name="Divon H."/>
            <person name="Uhlig S."/>
            <person name="Proctor R.H."/>
        </authorList>
    </citation>
    <scope>NUCLEOTIDE SEQUENCE [LARGE SCALE GENOMIC DNA]</scope>
    <source>
        <strain evidence="7 8">NRRL 66235</strain>
    </source>
</reference>
<evidence type="ECO:0000256" key="1">
    <source>
        <dbReference type="ARBA" id="ARBA00022741"/>
    </source>
</evidence>
<dbReference type="GO" id="GO:0005739">
    <property type="term" value="C:mitochondrion"/>
    <property type="evidence" value="ECO:0007669"/>
    <property type="project" value="TreeGrafter"/>
</dbReference>
<dbReference type="InterPro" id="IPR045063">
    <property type="entry name" value="Dynamin_N"/>
</dbReference>
<evidence type="ECO:0000259" key="5">
    <source>
        <dbReference type="PROSITE" id="PS51388"/>
    </source>
</evidence>
<keyword evidence="3" id="KW-0175">Coiled coil</keyword>
<keyword evidence="1" id="KW-0547">Nucleotide-binding</keyword>
<dbReference type="GO" id="GO:0008017">
    <property type="term" value="F:microtubule binding"/>
    <property type="evidence" value="ECO:0007669"/>
    <property type="project" value="TreeGrafter"/>
</dbReference>
<gene>
    <name evidence="7" type="ORF">FMUND_6434</name>
</gene>
<dbReference type="GO" id="GO:0000266">
    <property type="term" value="P:mitochondrial fission"/>
    <property type="evidence" value="ECO:0007669"/>
    <property type="project" value="TreeGrafter"/>
</dbReference>
<feature type="region of interest" description="Disordered" evidence="4">
    <location>
        <begin position="1"/>
        <end position="22"/>
    </location>
</feature>
<feature type="coiled-coil region" evidence="3">
    <location>
        <begin position="571"/>
        <end position="598"/>
    </location>
</feature>
<dbReference type="InterPro" id="IPR001401">
    <property type="entry name" value="Dynamin_GTPase"/>
</dbReference>
<dbReference type="InterPro" id="IPR020850">
    <property type="entry name" value="GED_dom"/>
</dbReference>
<dbReference type="GO" id="GO:0016559">
    <property type="term" value="P:peroxisome fission"/>
    <property type="evidence" value="ECO:0007669"/>
    <property type="project" value="TreeGrafter"/>
</dbReference>
<evidence type="ECO:0000313" key="7">
    <source>
        <dbReference type="EMBL" id="KAF5716285.1"/>
    </source>
</evidence>
<keyword evidence="8" id="KW-1185">Reference proteome</keyword>
<dbReference type="GO" id="GO:0003924">
    <property type="term" value="F:GTPase activity"/>
    <property type="evidence" value="ECO:0007669"/>
    <property type="project" value="InterPro"/>
</dbReference>
<feature type="domain" description="Dynamin-type G" evidence="6">
    <location>
        <begin position="59"/>
        <end position="346"/>
    </location>
</feature>
<dbReference type="PROSITE" id="PS51388">
    <property type="entry name" value="GED"/>
    <property type="match status" value="1"/>
</dbReference>